<name>G4TEN9_SERID</name>
<feature type="domain" description="NmrA-like" evidence="4">
    <location>
        <begin position="3"/>
        <end position="263"/>
    </location>
</feature>
<dbReference type="SUPFAM" id="SSF51735">
    <property type="entry name" value="NAD(P)-binding Rossmann-fold domains"/>
    <property type="match status" value="1"/>
</dbReference>
<sequence length="376" mass="41218">MRTILVTGATGHQGHAVICSLLRENAAQGDQHKHFKILATTRDPDSPRATALLRKGGGRVEVVRCNLNDANEVNGLFTKCGPHSGKIWGVFCALVFPGPGKSAVGEERQGKTLIDAAIKHGVSHFVYSSVDRGGEARDDTFTLDKAAKVAIERYLKKRTGEEGSMSWTILRPGFFMTNFVGSAGKIAAAVVREGLKPSTKLELVAVEDIGEFARVVFHDPQKYSSRCVVLGAECLTAAERDASYARAMTPHNTDKNVSKKDKPKNKQLPSASGILARALIRWNGFTRDLCKEFEQAYTAHMEMNNGDPEAHLREFREALTSPDGQPLWTTFEIFCARNFRGGRLYRKENKEDFEAHGVGKDLEGIVATGALSQEQA</sequence>
<dbReference type="Proteomes" id="UP000007148">
    <property type="component" value="Unassembled WGS sequence"/>
</dbReference>
<evidence type="ECO:0000256" key="1">
    <source>
        <dbReference type="ARBA" id="ARBA00006328"/>
    </source>
</evidence>
<proteinExistence type="inferred from homology"/>
<gene>
    <name evidence="5" type="ORF">PIIN_03718</name>
</gene>
<evidence type="ECO:0000313" key="6">
    <source>
        <dbReference type="Proteomes" id="UP000007148"/>
    </source>
</evidence>
<dbReference type="OrthoDB" id="9997102at2759"/>
<dbReference type="eggNOG" id="ENOG502SK40">
    <property type="taxonomic scope" value="Eukaryota"/>
</dbReference>
<comment type="caution">
    <text evidence="5">The sequence shown here is derived from an EMBL/GenBank/DDBJ whole genome shotgun (WGS) entry which is preliminary data.</text>
</comment>
<dbReference type="HOGENOM" id="CLU_007383_8_4_1"/>
<dbReference type="Pfam" id="PF05368">
    <property type="entry name" value="NmrA"/>
    <property type="match status" value="1"/>
</dbReference>
<dbReference type="AlphaFoldDB" id="G4TEN9"/>
<dbReference type="STRING" id="1109443.G4TEN9"/>
<protein>
    <recommendedName>
        <fullName evidence="4">NmrA-like domain-containing protein</fullName>
    </recommendedName>
</protein>
<dbReference type="EMBL" id="CAFZ01000063">
    <property type="protein sequence ID" value="CCA69778.1"/>
    <property type="molecule type" value="Genomic_DNA"/>
</dbReference>
<reference evidence="5 6" key="1">
    <citation type="journal article" date="2011" name="PLoS Pathog.">
        <title>Endophytic Life Strategies Decoded by Genome and Transcriptome Analyses of the Mutualistic Root Symbiont Piriformospora indica.</title>
        <authorList>
            <person name="Zuccaro A."/>
            <person name="Lahrmann U."/>
            <person name="Guldener U."/>
            <person name="Langen G."/>
            <person name="Pfiffi S."/>
            <person name="Biedenkopf D."/>
            <person name="Wong P."/>
            <person name="Samans B."/>
            <person name="Grimm C."/>
            <person name="Basiewicz M."/>
            <person name="Murat C."/>
            <person name="Martin F."/>
            <person name="Kogel K.H."/>
        </authorList>
    </citation>
    <scope>NUCLEOTIDE SEQUENCE [LARGE SCALE GENOMIC DNA]</scope>
    <source>
        <strain evidence="5 6">DSM 11827</strain>
    </source>
</reference>
<dbReference type="InterPro" id="IPR036291">
    <property type="entry name" value="NAD(P)-bd_dom_sf"/>
</dbReference>
<dbReference type="Gene3D" id="3.90.25.10">
    <property type="entry name" value="UDP-galactose 4-epimerase, domain 1"/>
    <property type="match status" value="1"/>
</dbReference>
<dbReference type="PANTHER" id="PTHR42748">
    <property type="entry name" value="NITROGEN METABOLITE REPRESSION PROTEIN NMRA FAMILY MEMBER"/>
    <property type="match status" value="1"/>
</dbReference>
<dbReference type="PANTHER" id="PTHR42748:SF7">
    <property type="entry name" value="NMRA LIKE REDOX SENSOR 1-RELATED"/>
    <property type="match status" value="1"/>
</dbReference>
<organism evidence="5 6">
    <name type="scientific">Serendipita indica (strain DSM 11827)</name>
    <name type="common">Root endophyte fungus</name>
    <name type="synonym">Piriformospora indica</name>
    <dbReference type="NCBI Taxonomy" id="1109443"/>
    <lineage>
        <taxon>Eukaryota</taxon>
        <taxon>Fungi</taxon>
        <taxon>Dikarya</taxon>
        <taxon>Basidiomycota</taxon>
        <taxon>Agaricomycotina</taxon>
        <taxon>Agaricomycetes</taxon>
        <taxon>Sebacinales</taxon>
        <taxon>Serendipitaceae</taxon>
        <taxon>Serendipita</taxon>
    </lineage>
</organism>
<evidence type="ECO:0000259" key="4">
    <source>
        <dbReference type="Pfam" id="PF05368"/>
    </source>
</evidence>
<accession>G4TEN9</accession>
<dbReference type="InParanoid" id="G4TEN9"/>
<evidence type="ECO:0000313" key="5">
    <source>
        <dbReference type="EMBL" id="CCA69778.1"/>
    </source>
</evidence>
<dbReference type="Gene3D" id="3.40.50.720">
    <property type="entry name" value="NAD(P)-binding Rossmann-like Domain"/>
    <property type="match status" value="1"/>
</dbReference>
<dbReference type="InterPro" id="IPR051164">
    <property type="entry name" value="NmrA-like_oxidored"/>
</dbReference>
<dbReference type="GO" id="GO:0005634">
    <property type="term" value="C:nucleus"/>
    <property type="evidence" value="ECO:0007669"/>
    <property type="project" value="TreeGrafter"/>
</dbReference>
<dbReference type="InterPro" id="IPR008030">
    <property type="entry name" value="NmrA-like"/>
</dbReference>
<keyword evidence="2" id="KW-0521">NADP</keyword>
<feature type="region of interest" description="Disordered" evidence="3">
    <location>
        <begin position="245"/>
        <end position="268"/>
    </location>
</feature>
<comment type="similarity">
    <text evidence="1">Belongs to the NmrA-type oxidoreductase family.</text>
</comment>
<evidence type="ECO:0000256" key="2">
    <source>
        <dbReference type="ARBA" id="ARBA00022857"/>
    </source>
</evidence>
<keyword evidence="6" id="KW-1185">Reference proteome</keyword>
<evidence type="ECO:0000256" key="3">
    <source>
        <dbReference type="SAM" id="MobiDB-lite"/>
    </source>
</evidence>
<dbReference type="OMA" id="YPGLGNK"/>